<organism evidence="2 3">
    <name type="scientific">Pleurotus eryngii</name>
    <name type="common">Boletus of the steppes</name>
    <dbReference type="NCBI Taxonomy" id="5323"/>
    <lineage>
        <taxon>Eukaryota</taxon>
        <taxon>Fungi</taxon>
        <taxon>Dikarya</taxon>
        <taxon>Basidiomycota</taxon>
        <taxon>Agaricomycotina</taxon>
        <taxon>Agaricomycetes</taxon>
        <taxon>Agaricomycetidae</taxon>
        <taxon>Agaricales</taxon>
        <taxon>Pleurotineae</taxon>
        <taxon>Pleurotaceae</taxon>
        <taxon>Pleurotus</taxon>
    </lineage>
</organism>
<evidence type="ECO:0000313" key="3">
    <source>
        <dbReference type="Proteomes" id="UP000807025"/>
    </source>
</evidence>
<reference evidence="2" key="1">
    <citation type="submission" date="2020-11" db="EMBL/GenBank/DDBJ databases">
        <authorList>
            <consortium name="DOE Joint Genome Institute"/>
            <person name="Ahrendt S."/>
            <person name="Riley R."/>
            <person name="Andreopoulos W."/>
            <person name="Labutti K."/>
            <person name="Pangilinan J."/>
            <person name="Ruiz-Duenas F.J."/>
            <person name="Barrasa J.M."/>
            <person name="Sanchez-Garcia M."/>
            <person name="Camarero S."/>
            <person name="Miyauchi S."/>
            <person name="Serrano A."/>
            <person name="Linde D."/>
            <person name="Babiker R."/>
            <person name="Drula E."/>
            <person name="Ayuso-Fernandez I."/>
            <person name="Pacheco R."/>
            <person name="Padilla G."/>
            <person name="Ferreira P."/>
            <person name="Barriuso J."/>
            <person name="Kellner H."/>
            <person name="Castanera R."/>
            <person name="Alfaro M."/>
            <person name="Ramirez L."/>
            <person name="Pisabarro A.G."/>
            <person name="Kuo A."/>
            <person name="Tritt A."/>
            <person name="Lipzen A."/>
            <person name="He G."/>
            <person name="Yan M."/>
            <person name="Ng V."/>
            <person name="Cullen D."/>
            <person name="Martin F."/>
            <person name="Rosso M.-N."/>
            <person name="Henrissat B."/>
            <person name="Hibbett D."/>
            <person name="Martinez A.T."/>
            <person name="Grigoriev I.V."/>
        </authorList>
    </citation>
    <scope>NUCLEOTIDE SEQUENCE</scope>
    <source>
        <strain evidence="2">ATCC 90797</strain>
    </source>
</reference>
<protein>
    <submittedName>
        <fullName evidence="2">Uncharacterized protein</fullName>
    </submittedName>
</protein>
<accession>A0A9P5ZPV8</accession>
<keyword evidence="3" id="KW-1185">Reference proteome</keyword>
<dbReference type="Proteomes" id="UP000807025">
    <property type="component" value="Unassembled WGS sequence"/>
</dbReference>
<evidence type="ECO:0000313" key="2">
    <source>
        <dbReference type="EMBL" id="KAF9490515.1"/>
    </source>
</evidence>
<feature type="region of interest" description="Disordered" evidence="1">
    <location>
        <begin position="133"/>
        <end position="160"/>
    </location>
</feature>
<dbReference type="EMBL" id="MU154639">
    <property type="protein sequence ID" value="KAF9490515.1"/>
    <property type="molecule type" value="Genomic_DNA"/>
</dbReference>
<gene>
    <name evidence="2" type="ORF">BDN71DRAFT_1511164</name>
</gene>
<evidence type="ECO:0000256" key="1">
    <source>
        <dbReference type="SAM" id="MobiDB-lite"/>
    </source>
</evidence>
<comment type="caution">
    <text evidence="2">The sequence shown here is derived from an EMBL/GenBank/DDBJ whole genome shotgun (WGS) entry which is preliminary data.</text>
</comment>
<dbReference type="AlphaFoldDB" id="A0A9P5ZPV8"/>
<name>A0A9P5ZPV8_PLEER</name>
<proteinExistence type="predicted"/>
<sequence length="160" mass="17888">MPPRSFRLALESASFKKPESSMKYAIAGIGFTAFDLARIRRQVRWNWITILNGLALTPGKYCELCLLVCSSLTPALVDKGPFQTYRSESTKILGMDVTIFVSFVRRRLVLFAAEGKTPDGFFPFDGDSDGEIRLGPPMRRQASDDEPEEVVMPSQFLAKS</sequence>